<feature type="domain" description="Fork-head" evidence="5">
    <location>
        <begin position="790"/>
        <end position="863"/>
    </location>
</feature>
<comment type="caution">
    <text evidence="6">The sequence shown here is derived from an EMBL/GenBank/DDBJ whole genome shotgun (WGS) entry which is preliminary data.</text>
</comment>
<dbReference type="InterPro" id="IPR045178">
    <property type="entry name" value="Fhl1/FHA1"/>
</dbReference>
<feature type="region of interest" description="Disordered" evidence="4">
    <location>
        <begin position="177"/>
        <end position="200"/>
    </location>
</feature>
<dbReference type="GO" id="GO:0005634">
    <property type="term" value="C:nucleus"/>
    <property type="evidence" value="ECO:0007669"/>
    <property type="project" value="UniProtKB-SubCell"/>
</dbReference>
<dbReference type="SMART" id="SM00339">
    <property type="entry name" value="FH"/>
    <property type="match status" value="1"/>
</dbReference>
<dbReference type="STRING" id="329884.A0A4U0X8N7"/>
<dbReference type="Pfam" id="PF00250">
    <property type="entry name" value="Forkhead"/>
    <property type="match status" value="1"/>
</dbReference>
<evidence type="ECO:0000256" key="3">
    <source>
        <dbReference type="PROSITE-ProRule" id="PRU00089"/>
    </source>
</evidence>
<accession>A0A4U0X8N7</accession>
<dbReference type="SUPFAM" id="SSF46785">
    <property type="entry name" value="Winged helix' DNA-binding domain"/>
    <property type="match status" value="1"/>
</dbReference>
<feature type="compositionally biased region" description="Low complexity" evidence="4">
    <location>
        <begin position="72"/>
        <end position="85"/>
    </location>
</feature>
<feature type="DNA-binding region" description="Fork-head" evidence="3">
    <location>
        <begin position="790"/>
        <end position="863"/>
    </location>
</feature>
<dbReference type="AlphaFoldDB" id="A0A4U0X8N7"/>
<keyword evidence="2 3" id="KW-0539">Nucleus</keyword>
<dbReference type="PROSITE" id="PS00658">
    <property type="entry name" value="FORK_HEAD_2"/>
    <property type="match status" value="1"/>
</dbReference>
<dbReference type="InterPro" id="IPR001766">
    <property type="entry name" value="Fork_head_dom"/>
</dbReference>
<feature type="compositionally biased region" description="Basic residues" evidence="4">
    <location>
        <begin position="373"/>
        <end position="382"/>
    </location>
</feature>
<protein>
    <recommendedName>
        <fullName evidence="5">Fork-head domain-containing protein</fullName>
    </recommendedName>
</protein>
<feature type="region of interest" description="Disordered" evidence="4">
    <location>
        <begin position="741"/>
        <end position="791"/>
    </location>
</feature>
<evidence type="ECO:0000313" key="7">
    <source>
        <dbReference type="Proteomes" id="UP000309340"/>
    </source>
</evidence>
<evidence type="ECO:0000259" key="5">
    <source>
        <dbReference type="PROSITE" id="PS50039"/>
    </source>
</evidence>
<feature type="compositionally biased region" description="Acidic residues" evidence="4">
    <location>
        <begin position="527"/>
        <end position="541"/>
    </location>
</feature>
<keyword evidence="1 3" id="KW-0238">DNA-binding</keyword>
<feature type="region of interest" description="Disordered" evidence="4">
    <location>
        <begin position="70"/>
        <end position="127"/>
    </location>
</feature>
<feature type="compositionally biased region" description="Polar residues" evidence="4">
    <location>
        <begin position="967"/>
        <end position="980"/>
    </location>
</feature>
<feature type="compositionally biased region" description="Basic residues" evidence="4">
    <location>
        <begin position="547"/>
        <end position="558"/>
    </location>
</feature>
<evidence type="ECO:0000256" key="4">
    <source>
        <dbReference type="SAM" id="MobiDB-lite"/>
    </source>
</evidence>
<feature type="region of interest" description="Disordered" evidence="4">
    <location>
        <begin position="1072"/>
        <end position="1098"/>
    </location>
</feature>
<feature type="compositionally biased region" description="Polar residues" evidence="4">
    <location>
        <begin position="742"/>
        <end position="753"/>
    </location>
</feature>
<dbReference type="PROSITE" id="PS50039">
    <property type="entry name" value="FORK_HEAD_3"/>
    <property type="match status" value="1"/>
</dbReference>
<feature type="region of interest" description="Disordered" evidence="4">
    <location>
        <begin position="870"/>
        <end position="891"/>
    </location>
</feature>
<name>A0A4U0X8N7_9PEZI</name>
<keyword evidence="7" id="KW-1185">Reference proteome</keyword>
<dbReference type="GO" id="GO:0060962">
    <property type="term" value="P:regulation of ribosomal protein gene transcription by RNA polymerase II"/>
    <property type="evidence" value="ECO:0007669"/>
    <property type="project" value="InterPro"/>
</dbReference>
<dbReference type="EMBL" id="NAJQ01000312">
    <property type="protein sequence ID" value="TKA72371.1"/>
    <property type="molecule type" value="Genomic_DNA"/>
</dbReference>
<dbReference type="OrthoDB" id="5402974at2759"/>
<dbReference type="InterPro" id="IPR036390">
    <property type="entry name" value="WH_DNA-bd_sf"/>
</dbReference>
<reference evidence="6 7" key="1">
    <citation type="submission" date="2017-03" db="EMBL/GenBank/DDBJ databases">
        <title>Genomes of endolithic fungi from Antarctica.</title>
        <authorList>
            <person name="Coleine C."/>
            <person name="Masonjones S."/>
            <person name="Stajich J.E."/>
        </authorList>
    </citation>
    <scope>NUCLEOTIDE SEQUENCE [LARGE SCALE GENOMIC DNA]</scope>
    <source>
        <strain evidence="6 7">CCFEE 5184</strain>
    </source>
</reference>
<feature type="region of interest" description="Disordered" evidence="4">
    <location>
        <begin position="1115"/>
        <end position="1235"/>
    </location>
</feature>
<dbReference type="Proteomes" id="UP000309340">
    <property type="component" value="Unassembled WGS sequence"/>
</dbReference>
<proteinExistence type="predicted"/>
<comment type="subcellular location">
    <subcellularLocation>
        <location evidence="3">Nucleus</location>
    </subcellularLocation>
</comment>
<evidence type="ECO:0000256" key="1">
    <source>
        <dbReference type="ARBA" id="ARBA00023125"/>
    </source>
</evidence>
<feature type="compositionally biased region" description="Low complexity" evidence="4">
    <location>
        <begin position="1072"/>
        <end position="1083"/>
    </location>
</feature>
<feature type="region of interest" description="Disordered" evidence="4">
    <location>
        <begin position="939"/>
        <end position="989"/>
    </location>
</feature>
<dbReference type="GO" id="GO:0003700">
    <property type="term" value="F:DNA-binding transcription factor activity"/>
    <property type="evidence" value="ECO:0007669"/>
    <property type="project" value="InterPro"/>
</dbReference>
<dbReference type="GO" id="GO:0043565">
    <property type="term" value="F:sequence-specific DNA binding"/>
    <property type="evidence" value="ECO:0007669"/>
    <property type="project" value="InterPro"/>
</dbReference>
<feature type="region of interest" description="Disordered" evidence="4">
    <location>
        <begin position="497"/>
        <end position="668"/>
    </location>
</feature>
<feature type="compositionally biased region" description="Low complexity" evidence="4">
    <location>
        <begin position="322"/>
        <end position="341"/>
    </location>
</feature>
<dbReference type="PANTHER" id="PTHR21712">
    <property type="entry name" value="PRE-RRNA-PROCESSING PROTEIN FHL1"/>
    <property type="match status" value="1"/>
</dbReference>
<feature type="compositionally biased region" description="Polar residues" evidence="4">
    <location>
        <begin position="383"/>
        <end position="392"/>
    </location>
</feature>
<gene>
    <name evidence="6" type="ORF">B0A55_06546</name>
</gene>
<evidence type="ECO:0000256" key="2">
    <source>
        <dbReference type="ARBA" id="ARBA00023242"/>
    </source>
</evidence>
<sequence length="1235" mass="132246">MATNTEAADERTQAAIDFAMMISRNDINFTALFCQLAPDIRAQEQAAFLSALSFVGGPSHHNPLRTLQEAFPSASRPSPLSPTRPARSRRPSNEAGPSAPPRHEMEGSGPGAHLASQAAPLPENPCTSRATYGMTAALDGVANTETLDDGYSALPGKARMMDDDEAPAALSQLSYAPHEIGDGEGDGDGYSPQQQHVSPTSTNAVIAANTLANLTALPLSLDTNLPLYTDAASELVLPFQGQLFPDELIPNGEEADDLVPEHEIIDEGDQESMSAYAKLSFPDGDYYIKELTVTLGRNMDFFNNFILQQRRRQVIEEYAQEPSRPSQPDDVQDPSSKSSSSLEGRSAPALHSTFSEQGGIASYANPEAADGRRPRRVRKHAPNHSNSSSTGSVAPANLYAQPNDLLGTAMIDITGHTFVPVHPAHPPDIKRISKSHLMFHYDFEKEAWCMLVLGSHVRHNNIVVYRGDSVELDNMDRIEVYSLEMVFKLPNDEERDYSLGPSRGPFADDQSSAARTSPIRRLSTAVDVEDGDSAEEEEPEIVPEKKQKLKITIGKKKGAAKDPELVEDEIAEKPAKKKKKDKITESPEAVKKPDKGKKPKAAAKEPAESSRPDEAVQKGEEKEKDPTPPQPVNLEGTGLEGLAPAELPQKRKGPGRPPKNGLVSKRDLSFVNRKKKEYEKRGLPVPPFDVLLQQVREENKIRDAQQKAQASGQPVPDMPVMQSIEAGDTTTLAVKAEGAVSNGLSADPEQSASAVPADAPRKASPKPKRPAKSPSPMKPETDYTEEELKKPPGTYVHQLDVILREIGKGDLQDIYDKMCKKWPYYKYRSGTVGWQSSVRHNLLQNERFREDGRSGKGRLWAINWDVPLEKEKKRRGTPPPRAPTQMSQGGQWGQMGGLPYAQPAYGAYGQPGVPHQYGGNYASPYGGAYNGAGPNGGSAPYPAYPQNGGPPGMPQPPSGPYQGHGHPSQQGTSQPASQHRTPAPPPTQFQGIVDEIMSFRSQYLSHYAPESEAFNQHSELFSKCTTAISDKFHGTKEEVALAGMGQDERMVLERLTAIFDKYENLKTAAAAGASQGGAPAPGAGQSGVGNGVTPAGGANAHTVAAEGRQQAVGGAVNGAPQHSANAPPAPATAGRPMASSATNEPPRADVPQTATTAVATAEKPVSSVASESSVPVTHQTTPPQAINTTTGTTAAPSVASAPTAGAQPPSGAKRPAEDDGLEGEEKDAKRHKDMT</sequence>
<feature type="compositionally biased region" description="Low complexity" evidence="4">
    <location>
        <begin position="1153"/>
        <end position="1206"/>
    </location>
</feature>
<dbReference type="Gene3D" id="1.10.10.10">
    <property type="entry name" value="Winged helix-like DNA-binding domain superfamily/Winged helix DNA-binding domain"/>
    <property type="match status" value="1"/>
</dbReference>
<dbReference type="InterPro" id="IPR030456">
    <property type="entry name" value="TF_fork_head_CS_2"/>
</dbReference>
<dbReference type="InterPro" id="IPR036388">
    <property type="entry name" value="WH-like_DNA-bd_sf"/>
</dbReference>
<feature type="compositionally biased region" description="Basic and acidic residues" evidence="4">
    <location>
        <begin position="602"/>
        <end position="626"/>
    </location>
</feature>
<feature type="region of interest" description="Disordered" evidence="4">
    <location>
        <begin position="318"/>
        <end position="396"/>
    </location>
</feature>
<evidence type="ECO:0000313" key="6">
    <source>
        <dbReference type="EMBL" id="TKA72371.1"/>
    </source>
</evidence>
<organism evidence="6 7">
    <name type="scientific">Friedmanniomyces simplex</name>
    <dbReference type="NCBI Taxonomy" id="329884"/>
    <lineage>
        <taxon>Eukaryota</taxon>
        <taxon>Fungi</taxon>
        <taxon>Dikarya</taxon>
        <taxon>Ascomycota</taxon>
        <taxon>Pezizomycotina</taxon>
        <taxon>Dothideomycetes</taxon>
        <taxon>Dothideomycetidae</taxon>
        <taxon>Mycosphaerellales</taxon>
        <taxon>Teratosphaeriaceae</taxon>
        <taxon>Friedmanniomyces</taxon>
    </lineage>
</organism>
<feature type="compositionally biased region" description="Basic and acidic residues" evidence="4">
    <location>
        <begin position="1226"/>
        <end position="1235"/>
    </location>
</feature>
<dbReference type="PANTHER" id="PTHR21712:SF29">
    <property type="entry name" value="PRE-RRNA-PROCESSING PROTEIN FHL1"/>
    <property type="match status" value="1"/>
</dbReference>
<feature type="compositionally biased region" description="Basic and acidic residues" evidence="4">
    <location>
        <begin position="582"/>
        <end position="593"/>
    </location>
</feature>
<feature type="region of interest" description="Disordered" evidence="4">
    <location>
        <begin position="700"/>
        <end position="720"/>
    </location>
</feature>
<feature type="compositionally biased region" description="Polar residues" evidence="4">
    <location>
        <begin position="191"/>
        <end position="200"/>
    </location>
</feature>